<accession>A0ABU0M0C0</accession>
<dbReference type="RefSeq" id="WP_256547829.1">
    <property type="nucleotide sequence ID" value="NZ_CP101809.1"/>
</dbReference>
<reference evidence="2" key="1">
    <citation type="submission" date="2023-07" db="EMBL/GenBank/DDBJ databases">
        <title>Genomic Encyclopedia of Type Strains, Phase IV (KMG-IV): sequencing the most valuable type-strain genomes for metagenomic binning, comparative biology and taxonomic classification.</title>
        <authorList>
            <person name="Goeker M."/>
        </authorList>
    </citation>
    <scope>NUCLEOTIDE SEQUENCE [LARGE SCALE GENOMIC DNA]</scope>
    <source>
        <strain evidence="2">DSM 21204</strain>
    </source>
</reference>
<gene>
    <name evidence="2" type="ORF">J2Z62_000728</name>
</gene>
<evidence type="ECO:0000313" key="2">
    <source>
        <dbReference type="EMBL" id="MDQ0514290.1"/>
    </source>
</evidence>
<dbReference type="Proteomes" id="UP001240643">
    <property type="component" value="Unassembled WGS sequence"/>
</dbReference>
<keyword evidence="1" id="KW-0732">Signal</keyword>
<dbReference type="PROSITE" id="PS51257">
    <property type="entry name" value="PROKAR_LIPOPROTEIN"/>
    <property type="match status" value="1"/>
</dbReference>
<feature type="signal peptide" evidence="1">
    <location>
        <begin position="1"/>
        <end position="29"/>
    </location>
</feature>
<organism evidence="2 3">
    <name type="scientific">Mycoplasmoides fastidiosum</name>
    <dbReference type="NCBI Taxonomy" id="92758"/>
    <lineage>
        <taxon>Bacteria</taxon>
        <taxon>Bacillati</taxon>
        <taxon>Mycoplasmatota</taxon>
        <taxon>Mycoplasmoidales</taxon>
        <taxon>Mycoplasmoidaceae</taxon>
        <taxon>Mycoplasmoides</taxon>
    </lineage>
</organism>
<evidence type="ECO:0000313" key="3">
    <source>
        <dbReference type="Proteomes" id="UP001240643"/>
    </source>
</evidence>
<feature type="chain" id="PRO_5046942932" description="Oligopeptide ABC transporter substrate-binding protein" evidence="1">
    <location>
        <begin position="30"/>
        <end position="877"/>
    </location>
</feature>
<keyword evidence="3" id="KW-1185">Reference proteome</keyword>
<comment type="caution">
    <text evidence="2">The sequence shown here is derived from an EMBL/GenBank/DDBJ whole genome shotgun (WGS) entry which is preliminary data.</text>
</comment>
<dbReference type="EMBL" id="JAUSWO010000001">
    <property type="protein sequence ID" value="MDQ0514290.1"/>
    <property type="molecule type" value="Genomic_DNA"/>
</dbReference>
<proteinExistence type="predicted"/>
<protein>
    <recommendedName>
        <fullName evidence="4">Oligopeptide ABC transporter substrate-binding protein</fullName>
    </recommendedName>
</protein>
<evidence type="ECO:0000256" key="1">
    <source>
        <dbReference type="SAM" id="SignalP"/>
    </source>
</evidence>
<sequence length="877" mass="100632">MKPNFSKIKKTWLIPLSSVLSMTAGVLMAACSSQQLPYARKEVYYKDNKSTSQIHNNPFTYDYTVDTTVTEYSGLISNNLIEYQYSGETKMDVDGKIIDNQYSRYKIGFDLGSAIYITKKDQTEPEVFDNDETDHEEDDLIYAGVKKLLSNNPRSLNSKNFRDALKTATKLQVVIRDNVYWSDAKGNKTKYKVTAEDFYTKYLRTALTDTTYRRSHGGSEKIDNQMINEVFKNQLNSENRFSTSSLFTNEYLISLFDVDADKLKDKKHFLSKITDAQGVSQDAITFEAKSNNTQANFENFTDKVLLNTAFFSAAPTEYIRDNNPQKNPQGLTQEAADSGYYWYGANISDMLSAGKYYVSRSDLQFKIYQKNPNFYDSAWVNDPKTIETITTEYDGSDRLAFYNAEFASYQDGISFTTNFQNLTDQQKLSVQRNPEKFNLNYRRTPDYNDVGITIGWQPNIYPSPNQGNTPVNYNFNDAFALMMWGKTIKEMEAGDQDLTKHYWVGDGYLFRSILSQAINYYGFTTVADSRKVFWGGLARPDGLINGKDAETSSKKRLIDFENQNEFFFYNAQGEKISKTLAQDQEHWQKNQNQNNIGFQTPQFEKLKEEMKTLLAKFYGDSGLAKKITGNKNQKIEVTFTEGSRSTSAQRRNANTNALNVLNSLDPEHLNFKIEPFVEESLNVFFSNKNATTIFGWGYDLDSYGGFLELITYPNRINTLFNSMAIFADADKSSDNEIKQKATQYPEFTKFATKFSKSSEVFSIKTEEESISFEQFKNAKNKDWANLGTFMKTGKGQSQYNTNFAFTKFAVDYARELTNEESAKLNQEINSLLGFAFPSENSYSHFKNPTEILINQKYVYPIQPYSDNLLLNKFIKLR</sequence>
<name>A0ABU0M0C0_9BACT</name>
<dbReference type="NCBIfam" id="NF045850">
    <property type="entry name" value="ABC_Mplas_LP"/>
    <property type="match status" value="1"/>
</dbReference>
<evidence type="ECO:0008006" key="4">
    <source>
        <dbReference type="Google" id="ProtNLM"/>
    </source>
</evidence>